<feature type="transmembrane region" description="Helical" evidence="4">
    <location>
        <begin position="46"/>
        <end position="63"/>
    </location>
</feature>
<comment type="similarity">
    <text evidence="4">Belongs to the copper transporter (Ctr) (TC 1.A.56) family. SLC31A subfamily.</text>
</comment>
<evidence type="ECO:0000313" key="6">
    <source>
        <dbReference type="Proteomes" id="UP000187283"/>
    </source>
</evidence>
<proteinExistence type="inferred from homology"/>
<evidence type="ECO:0000256" key="4">
    <source>
        <dbReference type="RuleBase" id="RU367022"/>
    </source>
</evidence>
<comment type="caution">
    <text evidence="5">The sequence shown here is derived from an EMBL/GenBank/DDBJ whole genome shotgun (WGS) entry which is preliminary data.</text>
</comment>
<dbReference type="Pfam" id="PF04145">
    <property type="entry name" value="Ctr"/>
    <property type="match status" value="1"/>
</dbReference>
<dbReference type="GO" id="GO:0016020">
    <property type="term" value="C:membrane"/>
    <property type="evidence" value="ECO:0007669"/>
    <property type="project" value="UniProtKB-SubCell"/>
</dbReference>
<dbReference type="STRING" id="133412.A0A1R1YBU2"/>
<evidence type="ECO:0000256" key="3">
    <source>
        <dbReference type="ARBA" id="ARBA00023136"/>
    </source>
</evidence>
<keyword evidence="3 4" id="KW-0472">Membrane</keyword>
<keyword evidence="1 4" id="KW-0812">Transmembrane</keyword>
<dbReference type="PANTHER" id="PTHR12483">
    <property type="entry name" value="SOLUTE CARRIER FAMILY 31 COPPER TRANSPORTERS"/>
    <property type="match status" value="1"/>
</dbReference>
<protein>
    <recommendedName>
        <fullName evidence="4">Copper transport protein</fullName>
    </recommendedName>
</protein>
<dbReference type="GO" id="GO:0005375">
    <property type="term" value="F:copper ion transmembrane transporter activity"/>
    <property type="evidence" value="ECO:0007669"/>
    <property type="project" value="UniProtKB-UniRule"/>
</dbReference>
<organism evidence="5 6">
    <name type="scientific">Smittium culicis</name>
    <dbReference type="NCBI Taxonomy" id="133412"/>
    <lineage>
        <taxon>Eukaryota</taxon>
        <taxon>Fungi</taxon>
        <taxon>Fungi incertae sedis</taxon>
        <taxon>Zoopagomycota</taxon>
        <taxon>Kickxellomycotina</taxon>
        <taxon>Harpellomycetes</taxon>
        <taxon>Harpellales</taxon>
        <taxon>Legeriomycetaceae</taxon>
        <taxon>Smittium</taxon>
    </lineage>
</organism>
<sequence>MGFNSFGHEGHDGHNPGGAVCSMNMALNWQTKNVCILVESWRIDSFYSLIISCILVFSLGLFFEKLRLLISNYEDSISKQNLYIEELESNESSITPLSNLHNLQHNVSKSSRMIRASLYGFMIFYSYCMMLIAMTYNGFLIVSLISGTIAGFYYYTSSTSVSNRTLSCH</sequence>
<dbReference type="Proteomes" id="UP000187283">
    <property type="component" value="Unassembled WGS sequence"/>
</dbReference>
<keyword evidence="6" id="KW-1185">Reference proteome</keyword>
<dbReference type="InterPro" id="IPR007274">
    <property type="entry name" value="Cop_transporter"/>
</dbReference>
<keyword evidence="4" id="KW-0406">Ion transport</keyword>
<accession>A0A1R1YBU2</accession>
<dbReference type="EMBL" id="LSSN01000360">
    <property type="protein sequence ID" value="OMJ24348.1"/>
    <property type="molecule type" value="Genomic_DNA"/>
</dbReference>
<gene>
    <name evidence="5" type="ORF">AYI70_g1647</name>
</gene>
<evidence type="ECO:0000256" key="2">
    <source>
        <dbReference type="ARBA" id="ARBA00022989"/>
    </source>
</evidence>
<keyword evidence="4" id="KW-0187">Copper transport</keyword>
<dbReference type="OrthoDB" id="161814at2759"/>
<evidence type="ECO:0000313" key="5">
    <source>
        <dbReference type="EMBL" id="OMJ24348.1"/>
    </source>
</evidence>
<reference evidence="5 6" key="1">
    <citation type="submission" date="2017-01" db="EMBL/GenBank/DDBJ databases">
        <authorList>
            <person name="Mah S.A."/>
            <person name="Swanson W.J."/>
            <person name="Moy G.W."/>
            <person name="Vacquier V.D."/>
        </authorList>
    </citation>
    <scope>NUCLEOTIDE SEQUENCE [LARGE SCALE GENOMIC DNA]</scope>
    <source>
        <strain evidence="5 6">GSMNP</strain>
    </source>
</reference>
<keyword evidence="4" id="KW-0186">Copper</keyword>
<keyword evidence="4" id="KW-0813">Transport</keyword>
<name>A0A1R1YBU2_9FUNG</name>
<dbReference type="PANTHER" id="PTHR12483:SF115">
    <property type="entry name" value="COPPER TRANSPORT PROTEIN"/>
    <property type="match status" value="1"/>
</dbReference>
<keyword evidence="2 4" id="KW-1133">Transmembrane helix</keyword>
<dbReference type="AlphaFoldDB" id="A0A1R1YBU2"/>
<evidence type="ECO:0000256" key="1">
    <source>
        <dbReference type="ARBA" id="ARBA00022692"/>
    </source>
</evidence>
<comment type="subcellular location">
    <subcellularLocation>
        <location evidence="4">Membrane</location>
        <topology evidence="4">Multi-pass membrane protein</topology>
    </subcellularLocation>
</comment>